<keyword evidence="1" id="KW-0812">Transmembrane</keyword>
<feature type="transmembrane region" description="Helical" evidence="1">
    <location>
        <begin position="105"/>
        <end position="129"/>
    </location>
</feature>
<comment type="caution">
    <text evidence="2">The sequence shown here is derived from an EMBL/GenBank/DDBJ whole genome shotgun (WGS) entry which is preliminary data.</text>
</comment>
<reference evidence="2 3" key="1">
    <citation type="journal article" date="2016" name="Nat. Commun.">
        <title>Thousands of microbial genomes shed light on interconnected biogeochemical processes in an aquifer system.</title>
        <authorList>
            <person name="Anantharaman K."/>
            <person name="Brown C.T."/>
            <person name="Hug L.A."/>
            <person name="Sharon I."/>
            <person name="Castelle C.J."/>
            <person name="Probst A.J."/>
            <person name="Thomas B.C."/>
            <person name="Singh A."/>
            <person name="Wilkins M.J."/>
            <person name="Karaoz U."/>
            <person name="Brodie E.L."/>
            <person name="Williams K.H."/>
            <person name="Hubbard S.S."/>
            <person name="Banfield J.F."/>
        </authorList>
    </citation>
    <scope>NUCLEOTIDE SEQUENCE [LARGE SCALE GENOMIC DNA]</scope>
</reference>
<sequence length="137" mass="14844">MFKKGLLSVVAVYVVWTALDYVIHQLILGTAYMNTAQLWRDPAEMKMGLMQVVTILSAIAFVAIYVRLIGNKSLCKALEYGCWFGFGAGVSMGYGFFAVSPIPYFMAFTWFIGTLVQGLAAGLVTGLIAKEPKAAAA</sequence>
<feature type="transmembrane region" description="Helical" evidence="1">
    <location>
        <begin position="80"/>
        <end position="99"/>
    </location>
</feature>
<organism evidence="2 3">
    <name type="scientific">Candidatus Glassbacteria bacterium RIFCSPLOWO2_12_FULL_58_11</name>
    <dbReference type="NCBI Taxonomy" id="1817867"/>
    <lineage>
        <taxon>Bacteria</taxon>
        <taxon>Candidatus Glassiibacteriota</taxon>
    </lineage>
</organism>
<protein>
    <recommendedName>
        <fullName evidence="4">DUF2177 domain-containing protein</fullName>
    </recommendedName>
</protein>
<evidence type="ECO:0000313" key="2">
    <source>
        <dbReference type="EMBL" id="OGG06710.1"/>
    </source>
</evidence>
<dbReference type="Proteomes" id="UP000179129">
    <property type="component" value="Unassembled WGS sequence"/>
</dbReference>
<keyword evidence="1" id="KW-1133">Transmembrane helix</keyword>
<evidence type="ECO:0008006" key="4">
    <source>
        <dbReference type="Google" id="ProtNLM"/>
    </source>
</evidence>
<accession>A0A1F5Z2N7</accession>
<feature type="transmembrane region" description="Helical" evidence="1">
    <location>
        <begin position="48"/>
        <end position="68"/>
    </location>
</feature>
<name>A0A1F5Z2N7_9BACT</name>
<feature type="transmembrane region" description="Helical" evidence="1">
    <location>
        <begin position="7"/>
        <end position="28"/>
    </location>
</feature>
<evidence type="ECO:0000256" key="1">
    <source>
        <dbReference type="SAM" id="Phobius"/>
    </source>
</evidence>
<proteinExistence type="predicted"/>
<dbReference type="AlphaFoldDB" id="A0A1F5Z2N7"/>
<evidence type="ECO:0000313" key="3">
    <source>
        <dbReference type="Proteomes" id="UP000179129"/>
    </source>
</evidence>
<keyword evidence="1" id="KW-0472">Membrane</keyword>
<gene>
    <name evidence="2" type="ORF">A3F83_07610</name>
</gene>
<dbReference type="EMBL" id="MFIX01000010">
    <property type="protein sequence ID" value="OGG06710.1"/>
    <property type="molecule type" value="Genomic_DNA"/>
</dbReference>